<organism evidence="1 3">
    <name type="scientific">Bradyrhizobium ottawaense</name>
    <dbReference type="NCBI Taxonomy" id="931866"/>
    <lineage>
        <taxon>Bacteria</taxon>
        <taxon>Pseudomonadati</taxon>
        <taxon>Pseudomonadota</taxon>
        <taxon>Alphaproteobacteria</taxon>
        <taxon>Hyphomicrobiales</taxon>
        <taxon>Nitrobacteraceae</taxon>
        <taxon>Bradyrhizobium</taxon>
    </lineage>
</organism>
<dbReference type="GeneID" id="92963955"/>
<keyword evidence="4" id="KW-1185">Reference proteome</keyword>
<evidence type="ECO:0000313" key="1">
    <source>
        <dbReference type="EMBL" id="AWL93368.1"/>
    </source>
</evidence>
<dbReference type="Proteomes" id="UP001565369">
    <property type="component" value="Unassembled WGS sequence"/>
</dbReference>
<reference evidence="1 3" key="2">
    <citation type="journal article" date="2017" name="Syst. Appl. Microbiol.">
        <title>Soybeans inoculated with root zone soils of Canadian native legumes harbour diverse and novel Bradyrhizobium spp. that possess agricultural potential.</title>
        <authorList>
            <person name="Bromfield E.S.P."/>
            <person name="Cloutier S."/>
            <person name="Tambong J.T."/>
            <person name="Tran Thi T.V."/>
        </authorList>
    </citation>
    <scope>NUCLEOTIDE SEQUENCE [LARGE SCALE GENOMIC DNA]</scope>
    <source>
        <strain evidence="1 3">OO99</strain>
    </source>
</reference>
<dbReference type="KEGG" id="bot:CIT37_15140"/>
<gene>
    <name evidence="2" type="ORF">ABIG07_001957</name>
    <name evidence="1" type="ORF">CIT37_15140</name>
</gene>
<dbReference type="OrthoDB" id="8241295at2"/>
<dbReference type="AlphaFoldDB" id="A0A2U8P6S4"/>
<protein>
    <submittedName>
        <fullName evidence="1">Uncharacterized protein</fullName>
    </submittedName>
</protein>
<dbReference type="Proteomes" id="UP000215703">
    <property type="component" value="Chromosome"/>
</dbReference>
<reference evidence="1" key="3">
    <citation type="journal article" date="2018" name="Microbiol. Resour. Announc.">
        <title>Complete Genome Sequence of Bradyrhizobium ottawaense OO99(T), an Efficient Nitrogen-Fixing Symbiont of Soybean.</title>
        <authorList>
            <person name="Nguyen H.D.T."/>
            <person name="Cloutier S."/>
            <person name="Bromfield E.S.P."/>
        </authorList>
    </citation>
    <scope>NUCLEOTIDE SEQUENCE</scope>
    <source>
        <strain evidence="1">OO99</strain>
    </source>
</reference>
<evidence type="ECO:0000313" key="2">
    <source>
        <dbReference type="EMBL" id="MEY9453009.1"/>
    </source>
</evidence>
<dbReference type="RefSeq" id="WP_011090973.1">
    <property type="nucleotide sequence ID" value="NZ_AP021854.1"/>
</dbReference>
<dbReference type="EMBL" id="CP029425">
    <property type="protein sequence ID" value="AWL93368.1"/>
    <property type="molecule type" value="Genomic_DNA"/>
</dbReference>
<reference evidence="2 4" key="4">
    <citation type="submission" date="2024-07" db="EMBL/GenBank/DDBJ databases">
        <title>Genomic Encyclopedia of Type Strains, Phase V (KMG-V): Genome sequencing to study the core and pangenomes of soil and plant-associated prokaryotes.</title>
        <authorList>
            <person name="Whitman W."/>
        </authorList>
    </citation>
    <scope>NUCLEOTIDE SEQUENCE [LARGE SCALE GENOMIC DNA]</scope>
    <source>
        <strain evidence="2 4">USDA 152</strain>
    </source>
</reference>
<name>A0A2U8P6S4_9BRAD</name>
<proteinExistence type="predicted"/>
<dbReference type="EMBL" id="JBGBZJ010000003">
    <property type="protein sequence ID" value="MEY9453009.1"/>
    <property type="molecule type" value="Genomic_DNA"/>
</dbReference>
<evidence type="ECO:0000313" key="3">
    <source>
        <dbReference type="Proteomes" id="UP000215703"/>
    </source>
</evidence>
<reference evidence="1 3" key="1">
    <citation type="journal article" date="2014" name="Int. J. Syst. Evol. Microbiol.">
        <title>Bradyrhizobium ottawaense sp. nov., a symbiotic nitrogen fixing bacterium from root nodules of soybeans in Canada.</title>
        <authorList>
            <person name="Yu X."/>
            <person name="Cloutier S."/>
            <person name="Tambong J.T."/>
            <person name="Bromfield E.S."/>
        </authorList>
    </citation>
    <scope>NUCLEOTIDE SEQUENCE [LARGE SCALE GENOMIC DNA]</scope>
    <source>
        <strain evidence="1 3">OO99</strain>
    </source>
</reference>
<sequence>MTERGWGRRFEDPITIGDRILVTQLDAGEYIAASPKKEHAASEWQAAMKVEARVCLPASGSCGH</sequence>
<accession>A0A2U8P6S4</accession>
<evidence type="ECO:0000313" key="4">
    <source>
        <dbReference type="Proteomes" id="UP001565369"/>
    </source>
</evidence>